<evidence type="ECO:0000313" key="2">
    <source>
        <dbReference type="Proteomes" id="UP000225722"/>
    </source>
</evidence>
<dbReference type="EMBL" id="KU230356">
    <property type="protein sequence ID" value="ALY07497.1"/>
    <property type="molecule type" value="Genomic_DNA"/>
</dbReference>
<reference evidence="2" key="1">
    <citation type="submission" date="2015-12" db="EMBL/GenBank/DDBJ databases">
        <authorList>
            <person name="Sencilo A."/>
            <person name="Bamford D.H."/>
            <person name="Roine E."/>
        </authorList>
    </citation>
    <scope>NUCLEOTIDE SEQUENCE [LARGE SCALE GENOMIC DNA]</scope>
</reference>
<accession>A0A1L2BWT4</accession>
<evidence type="ECO:0000313" key="1">
    <source>
        <dbReference type="EMBL" id="ALY07497.1"/>
    </source>
</evidence>
<sequence>MYTTEENANLFYKLLPRIKKTDSDVQITYRGVKFTLPFELTRTQIQGKSYKQYK</sequence>
<organism evidence="1 2">
    <name type="scientific">Nodularia phage vB_NpeS-2AV2</name>
    <dbReference type="NCBI Taxonomy" id="1777122"/>
    <lineage>
        <taxon>Viruses</taxon>
        <taxon>Duplodnaviria</taxon>
        <taxon>Heunggongvirae</taxon>
        <taxon>Uroviricota</taxon>
        <taxon>Caudoviricetes</taxon>
        <taxon>Ravarandavirus</taxon>
        <taxon>Ravarandavirus rv2AV2</taxon>
    </lineage>
</organism>
<dbReference type="Proteomes" id="UP000225722">
    <property type="component" value="Segment"/>
</dbReference>
<proteinExistence type="predicted"/>
<keyword evidence="2" id="KW-1185">Reference proteome</keyword>
<protein>
    <submittedName>
        <fullName evidence="1">Uncharacterized protein</fullName>
    </submittedName>
</protein>
<name>A0A1L2BWT4_9CAUD</name>
<gene>
    <name evidence="1" type="ORF">2AV2_45</name>
</gene>